<accession>A0AAW2EF84</accession>
<name>A0AAW2EF84_9HYME</name>
<evidence type="ECO:0000313" key="2">
    <source>
        <dbReference type="EMBL" id="KAL0101600.1"/>
    </source>
</evidence>
<dbReference type="EMBL" id="JADYXP020000024">
    <property type="protein sequence ID" value="KAL0101600.1"/>
    <property type="molecule type" value="Genomic_DNA"/>
</dbReference>
<dbReference type="Proteomes" id="UP001430953">
    <property type="component" value="Unassembled WGS sequence"/>
</dbReference>
<proteinExistence type="predicted"/>
<comment type="caution">
    <text evidence="2">The sequence shown here is derived from an EMBL/GenBank/DDBJ whole genome shotgun (WGS) entry which is preliminary data.</text>
</comment>
<evidence type="ECO:0000313" key="3">
    <source>
        <dbReference type="Proteomes" id="UP001430953"/>
    </source>
</evidence>
<reference evidence="2 3" key="1">
    <citation type="submission" date="2023-03" db="EMBL/GenBank/DDBJ databases">
        <title>High recombination rates correlate with genetic variation in Cardiocondyla obscurior ants.</title>
        <authorList>
            <person name="Errbii M."/>
        </authorList>
    </citation>
    <scope>NUCLEOTIDE SEQUENCE [LARGE SCALE GENOMIC DNA]</scope>
    <source>
        <strain evidence="2">Alpha-2009</strain>
        <tissue evidence="2">Whole body</tissue>
    </source>
</reference>
<keyword evidence="3" id="KW-1185">Reference proteome</keyword>
<gene>
    <name evidence="2" type="ORF">PUN28_019022</name>
</gene>
<dbReference type="AlphaFoldDB" id="A0AAW2EF84"/>
<feature type="region of interest" description="Disordered" evidence="1">
    <location>
        <begin position="1"/>
        <end position="56"/>
    </location>
</feature>
<feature type="compositionally biased region" description="Basic and acidic residues" evidence="1">
    <location>
        <begin position="1"/>
        <end position="17"/>
    </location>
</feature>
<organism evidence="2 3">
    <name type="scientific">Cardiocondyla obscurior</name>
    <dbReference type="NCBI Taxonomy" id="286306"/>
    <lineage>
        <taxon>Eukaryota</taxon>
        <taxon>Metazoa</taxon>
        <taxon>Ecdysozoa</taxon>
        <taxon>Arthropoda</taxon>
        <taxon>Hexapoda</taxon>
        <taxon>Insecta</taxon>
        <taxon>Pterygota</taxon>
        <taxon>Neoptera</taxon>
        <taxon>Endopterygota</taxon>
        <taxon>Hymenoptera</taxon>
        <taxon>Apocrita</taxon>
        <taxon>Aculeata</taxon>
        <taxon>Formicoidea</taxon>
        <taxon>Formicidae</taxon>
        <taxon>Myrmicinae</taxon>
        <taxon>Cardiocondyla</taxon>
    </lineage>
</organism>
<sequence>MHKKGGGREGGENGTSKERKKRRTTHTSARTHTYPRTVITPPRWLGPSAHSAFGSRPCHRLTSRRQSCACGRARGATCQGRHSANVFNLVNFYWKEKKIQNLIKKKRKTPKNLI</sequence>
<evidence type="ECO:0000256" key="1">
    <source>
        <dbReference type="SAM" id="MobiDB-lite"/>
    </source>
</evidence>
<protein>
    <submittedName>
        <fullName evidence="2">Uncharacterized protein</fullName>
    </submittedName>
</protein>